<accession>A0A0G0MPU6</accession>
<feature type="compositionally biased region" description="Polar residues" evidence="1">
    <location>
        <begin position="61"/>
        <end position="74"/>
    </location>
</feature>
<evidence type="ECO:0000256" key="1">
    <source>
        <dbReference type="SAM" id="MobiDB-lite"/>
    </source>
</evidence>
<dbReference type="Proteomes" id="UP000034181">
    <property type="component" value="Unassembled WGS sequence"/>
</dbReference>
<evidence type="ECO:0000313" key="3">
    <source>
        <dbReference type="Proteomes" id="UP000034181"/>
    </source>
</evidence>
<feature type="compositionally biased region" description="Acidic residues" evidence="1">
    <location>
        <begin position="81"/>
        <end position="95"/>
    </location>
</feature>
<evidence type="ECO:0000313" key="2">
    <source>
        <dbReference type="EMBL" id="KKQ75679.1"/>
    </source>
</evidence>
<feature type="compositionally biased region" description="Polar residues" evidence="1">
    <location>
        <begin position="1"/>
        <end position="25"/>
    </location>
</feature>
<dbReference type="EMBL" id="LBUZ01000007">
    <property type="protein sequence ID" value="KKQ75679.1"/>
    <property type="molecule type" value="Genomic_DNA"/>
</dbReference>
<sequence>MVSLGRSSIYKSDQTSSTVVNMTKQNAKRIDEQLKRDEDEYSGEGTVSGSSPDPESDDNTSDNLAQVIGNQPKQKFNIGDEINEDEEAVQEEEINDYTQKPQVQKPESLDKVIGDDAVVADPFDLLTDKDFKKKLRK</sequence>
<organism evidence="2 3">
    <name type="scientific">Candidatus Woesebacteria bacterium GW2011_GWB1_38_5b</name>
    <dbReference type="NCBI Taxonomy" id="1618569"/>
    <lineage>
        <taxon>Bacteria</taxon>
        <taxon>Candidatus Woeseibacteriota</taxon>
    </lineage>
</organism>
<feature type="compositionally biased region" description="Basic and acidic residues" evidence="1">
    <location>
        <begin position="28"/>
        <end position="38"/>
    </location>
</feature>
<protein>
    <submittedName>
        <fullName evidence="2">Uncharacterized protein</fullName>
    </submittedName>
</protein>
<feature type="region of interest" description="Disordered" evidence="1">
    <location>
        <begin position="1"/>
        <end position="109"/>
    </location>
</feature>
<reference evidence="2 3" key="1">
    <citation type="journal article" date="2015" name="Nature">
        <title>rRNA introns, odd ribosomes, and small enigmatic genomes across a large radiation of phyla.</title>
        <authorList>
            <person name="Brown C.T."/>
            <person name="Hug L.A."/>
            <person name="Thomas B.C."/>
            <person name="Sharon I."/>
            <person name="Castelle C.J."/>
            <person name="Singh A."/>
            <person name="Wilkins M.J."/>
            <person name="Williams K.H."/>
            <person name="Banfield J.F."/>
        </authorList>
    </citation>
    <scope>NUCLEOTIDE SEQUENCE [LARGE SCALE GENOMIC DNA]</scope>
</reference>
<proteinExistence type="predicted"/>
<gene>
    <name evidence="2" type="ORF">US96_C0007G0027</name>
</gene>
<name>A0A0G0MPU6_9BACT</name>
<dbReference type="AlphaFoldDB" id="A0A0G0MPU6"/>
<comment type="caution">
    <text evidence="2">The sequence shown here is derived from an EMBL/GenBank/DDBJ whole genome shotgun (WGS) entry which is preliminary data.</text>
</comment>